<dbReference type="Proteomes" id="UP000294257">
    <property type="component" value="Unassembled WGS sequence"/>
</dbReference>
<evidence type="ECO:0000313" key="3">
    <source>
        <dbReference type="Proteomes" id="UP000294257"/>
    </source>
</evidence>
<dbReference type="RefSeq" id="WP_130347131.1">
    <property type="nucleotide sequence ID" value="NZ_SGWQ01000010.1"/>
</dbReference>
<name>A0A4Q7KJ63_9PSEU</name>
<dbReference type="Pfam" id="PF07883">
    <property type="entry name" value="Cupin_2"/>
    <property type="match status" value="1"/>
</dbReference>
<evidence type="ECO:0000313" key="2">
    <source>
        <dbReference type="EMBL" id="RZS33896.1"/>
    </source>
</evidence>
<dbReference type="GO" id="GO:0051213">
    <property type="term" value="F:dioxygenase activity"/>
    <property type="evidence" value="ECO:0007669"/>
    <property type="project" value="UniProtKB-KW"/>
</dbReference>
<keyword evidence="2" id="KW-0223">Dioxygenase</keyword>
<reference evidence="2 3" key="1">
    <citation type="submission" date="2019-02" db="EMBL/GenBank/DDBJ databases">
        <title>Genomic Encyclopedia of Type Strains, Phase IV (KMG-IV): sequencing the most valuable type-strain genomes for metagenomic binning, comparative biology and taxonomic classification.</title>
        <authorList>
            <person name="Goeker M."/>
        </authorList>
    </citation>
    <scope>NUCLEOTIDE SEQUENCE [LARGE SCALE GENOMIC DNA]</scope>
    <source>
        <strain evidence="2 3">DSM 101727</strain>
    </source>
</reference>
<keyword evidence="3" id="KW-1185">Reference proteome</keyword>
<dbReference type="Gene3D" id="2.60.120.10">
    <property type="entry name" value="Jelly Rolls"/>
    <property type="match status" value="1"/>
</dbReference>
<dbReference type="InterPro" id="IPR013096">
    <property type="entry name" value="Cupin_2"/>
</dbReference>
<gene>
    <name evidence="2" type="ORF">EV193_11046</name>
</gene>
<feature type="domain" description="Cupin type-2" evidence="1">
    <location>
        <begin position="37"/>
        <end position="99"/>
    </location>
</feature>
<evidence type="ECO:0000259" key="1">
    <source>
        <dbReference type="Pfam" id="PF07883"/>
    </source>
</evidence>
<dbReference type="OrthoDB" id="5145129at2"/>
<organism evidence="2 3">
    <name type="scientific">Herbihabitans rhizosphaerae</name>
    <dbReference type="NCBI Taxonomy" id="1872711"/>
    <lineage>
        <taxon>Bacteria</taxon>
        <taxon>Bacillati</taxon>
        <taxon>Actinomycetota</taxon>
        <taxon>Actinomycetes</taxon>
        <taxon>Pseudonocardiales</taxon>
        <taxon>Pseudonocardiaceae</taxon>
        <taxon>Herbihabitans</taxon>
    </lineage>
</organism>
<protein>
    <submittedName>
        <fullName evidence="2">Quercetin dioxygenase-like cupin family protein</fullName>
    </submittedName>
</protein>
<dbReference type="SUPFAM" id="SSF51182">
    <property type="entry name" value="RmlC-like cupins"/>
    <property type="match status" value="1"/>
</dbReference>
<comment type="caution">
    <text evidence="2">The sequence shown here is derived from an EMBL/GenBank/DDBJ whole genome shotgun (WGS) entry which is preliminary data.</text>
</comment>
<accession>A0A4Q7KJ63</accession>
<dbReference type="AlphaFoldDB" id="A0A4Q7KJ63"/>
<sequence length="124" mass="13021">MSVVHAGDAEVHEMHGATFTSYVAPRTGSGELCAWRLDIKPDTTGVAHSVTREEVLYLLDGELRVTVEGVTHTVIKGDAVLVPAGATLRVDNLGPTTATAWVSTSVGLEGVLADGTRITPPWVS</sequence>
<dbReference type="InterPro" id="IPR011051">
    <property type="entry name" value="RmlC_Cupin_sf"/>
</dbReference>
<proteinExistence type="predicted"/>
<dbReference type="EMBL" id="SGWQ01000010">
    <property type="protein sequence ID" value="RZS33896.1"/>
    <property type="molecule type" value="Genomic_DNA"/>
</dbReference>
<dbReference type="InterPro" id="IPR014710">
    <property type="entry name" value="RmlC-like_jellyroll"/>
</dbReference>
<keyword evidence="2" id="KW-0560">Oxidoreductase</keyword>